<sequence>MEGRKLEIGYIKKGPWSGEEDEALLEHINNYGLRDWSSIRFKGLLDRTGKSCRLRWVNKLRPNLKTGCKFSAEEERVVIELQAEFGNKWAKIATYLQGRTDNDVKNFWSSRRKRLERKFRKPPPSKPHKNNKGKTPITTQIQFEEVPPCNPNKVEENLSYPTLYMGNMEVFEMVNLPDLIKPNYPHLESDHLGAVKVEATPLQTVPSVESSGYNFPLLPEPVMDFPLFPECHDFIPEPLDPCFSYEFDQQK</sequence>
<dbReference type="PANTHER" id="PTHR47996:SF1">
    <property type="entry name" value="MYB TRANSCRIPTION FACTOR"/>
    <property type="match status" value="1"/>
</dbReference>
<dbReference type="SUPFAM" id="SSF46689">
    <property type="entry name" value="Homeodomain-like"/>
    <property type="match status" value="1"/>
</dbReference>
<dbReference type="PROSITE" id="PS51294">
    <property type="entry name" value="HTH_MYB"/>
    <property type="match status" value="2"/>
</dbReference>
<accession>A0AAN9K3I8</accession>
<dbReference type="CDD" id="cd00167">
    <property type="entry name" value="SANT"/>
    <property type="match status" value="2"/>
</dbReference>
<evidence type="ECO:0000259" key="8">
    <source>
        <dbReference type="PROSITE" id="PS51294"/>
    </source>
</evidence>
<proteinExistence type="predicted"/>
<feature type="domain" description="HTH myb-type" evidence="8">
    <location>
        <begin position="11"/>
        <end position="56"/>
    </location>
</feature>
<evidence type="ECO:0000313" key="9">
    <source>
        <dbReference type="EMBL" id="KAK7310197.1"/>
    </source>
</evidence>
<reference evidence="9 10" key="1">
    <citation type="submission" date="2024-01" db="EMBL/GenBank/DDBJ databases">
        <title>The genomes of 5 underutilized Papilionoideae crops provide insights into root nodulation and disease resistance.</title>
        <authorList>
            <person name="Yuan L."/>
        </authorList>
    </citation>
    <scope>NUCLEOTIDE SEQUENCE [LARGE SCALE GENOMIC DNA]</scope>
    <source>
        <strain evidence="9">LY-2023</strain>
        <tissue evidence="9">Leaf</tissue>
    </source>
</reference>
<name>A0AAN9K3I8_CLITE</name>
<evidence type="ECO:0000259" key="7">
    <source>
        <dbReference type="PROSITE" id="PS50090"/>
    </source>
</evidence>
<dbReference type="InterPro" id="IPR053106">
    <property type="entry name" value="Plant_Male-Germline_Reg_TFs"/>
</dbReference>
<dbReference type="GO" id="GO:0003677">
    <property type="term" value="F:DNA binding"/>
    <property type="evidence" value="ECO:0007669"/>
    <property type="project" value="UniProtKB-KW"/>
</dbReference>
<gene>
    <name evidence="9" type="ORF">RJT34_07542</name>
</gene>
<dbReference type="PANTHER" id="PTHR47996">
    <property type="entry name" value="TRANSCRIPTION FACTOR DUO1"/>
    <property type="match status" value="1"/>
</dbReference>
<feature type="domain" description="Myb-like" evidence="7">
    <location>
        <begin position="69"/>
        <end position="112"/>
    </location>
</feature>
<evidence type="ECO:0000313" key="10">
    <source>
        <dbReference type="Proteomes" id="UP001359559"/>
    </source>
</evidence>
<evidence type="ECO:0000256" key="6">
    <source>
        <dbReference type="ARBA" id="ARBA00023242"/>
    </source>
</evidence>
<dbReference type="Proteomes" id="UP001359559">
    <property type="component" value="Unassembled WGS sequence"/>
</dbReference>
<keyword evidence="5" id="KW-0804">Transcription</keyword>
<evidence type="ECO:0000256" key="4">
    <source>
        <dbReference type="ARBA" id="ARBA00023125"/>
    </source>
</evidence>
<dbReference type="EMBL" id="JAYKXN010000002">
    <property type="protein sequence ID" value="KAK7310197.1"/>
    <property type="molecule type" value="Genomic_DNA"/>
</dbReference>
<keyword evidence="10" id="KW-1185">Reference proteome</keyword>
<protein>
    <submittedName>
        <fullName evidence="9">Uncharacterized protein</fullName>
    </submittedName>
</protein>
<keyword evidence="6" id="KW-0539">Nucleus</keyword>
<evidence type="ECO:0000256" key="5">
    <source>
        <dbReference type="ARBA" id="ARBA00023163"/>
    </source>
</evidence>
<dbReference type="Gene3D" id="1.10.10.60">
    <property type="entry name" value="Homeodomain-like"/>
    <property type="match status" value="2"/>
</dbReference>
<dbReference type="InterPro" id="IPR009057">
    <property type="entry name" value="Homeodomain-like_sf"/>
</dbReference>
<dbReference type="FunFam" id="1.10.10.60:FF:000351">
    <property type="entry name" value="Transcription factor GAMYB"/>
    <property type="match status" value="1"/>
</dbReference>
<dbReference type="GO" id="GO:0005634">
    <property type="term" value="C:nucleus"/>
    <property type="evidence" value="ECO:0007669"/>
    <property type="project" value="UniProtKB-SubCell"/>
</dbReference>
<comment type="caution">
    <text evidence="9">The sequence shown here is derived from an EMBL/GenBank/DDBJ whole genome shotgun (WGS) entry which is preliminary data.</text>
</comment>
<feature type="domain" description="Myb-like" evidence="7">
    <location>
        <begin position="12"/>
        <end position="60"/>
    </location>
</feature>
<dbReference type="FunFam" id="1.10.10.60:FF:000060">
    <property type="entry name" value="MYB transcription factor"/>
    <property type="match status" value="1"/>
</dbReference>
<keyword evidence="3" id="KW-0805">Transcription regulation</keyword>
<dbReference type="AlphaFoldDB" id="A0AAN9K3I8"/>
<dbReference type="PROSITE" id="PS50090">
    <property type="entry name" value="MYB_LIKE"/>
    <property type="match status" value="2"/>
</dbReference>
<evidence type="ECO:0000256" key="3">
    <source>
        <dbReference type="ARBA" id="ARBA00023015"/>
    </source>
</evidence>
<keyword evidence="2" id="KW-0677">Repeat</keyword>
<dbReference type="InterPro" id="IPR017930">
    <property type="entry name" value="Myb_dom"/>
</dbReference>
<keyword evidence="4" id="KW-0238">DNA-binding</keyword>
<evidence type="ECO:0000256" key="2">
    <source>
        <dbReference type="ARBA" id="ARBA00022737"/>
    </source>
</evidence>
<evidence type="ECO:0000256" key="1">
    <source>
        <dbReference type="ARBA" id="ARBA00004123"/>
    </source>
</evidence>
<comment type="subcellular location">
    <subcellularLocation>
        <location evidence="1">Nucleus</location>
    </subcellularLocation>
</comment>
<feature type="domain" description="HTH myb-type" evidence="8">
    <location>
        <begin position="61"/>
        <end position="116"/>
    </location>
</feature>
<organism evidence="9 10">
    <name type="scientific">Clitoria ternatea</name>
    <name type="common">Butterfly pea</name>
    <dbReference type="NCBI Taxonomy" id="43366"/>
    <lineage>
        <taxon>Eukaryota</taxon>
        <taxon>Viridiplantae</taxon>
        <taxon>Streptophyta</taxon>
        <taxon>Embryophyta</taxon>
        <taxon>Tracheophyta</taxon>
        <taxon>Spermatophyta</taxon>
        <taxon>Magnoliopsida</taxon>
        <taxon>eudicotyledons</taxon>
        <taxon>Gunneridae</taxon>
        <taxon>Pentapetalae</taxon>
        <taxon>rosids</taxon>
        <taxon>fabids</taxon>
        <taxon>Fabales</taxon>
        <taxon>Fabaceae</taxon>
        <taxon>Papilionoideae</taxon>
        <taxon>50 kb inversion clade</taxon>
        <taxon>NPAAA clade</taxon>
        <taxon>indigoferoid/millettioid clade</taxon>
        <taxon>Phaseoleae</taxon>
        <taxon>Clitoria</taxon>
    </lineage>
</organism>
<dbReference type="Pfam" id="PF00249">
    <property type="entry name" value="Myb_DNA-binding"/>
    <property type="match status" value="2"/>
</dbReference>
<dbReference type="InterPro" id="IPR001005">
    <property type="entry name" value="SANT/Myb"/>
</dbReference>
<dbReference type="SMART" id="SM00717">
    <property type="entry name" value="SANT"/>
    <property type="match status" value="2"/>
</dbReference>